<dbReference type="RefSeq" id="WP_302883245.1">
    <property type="nucleotide sequence ID" value="NZ_JAUMIT010000001.1"/>
</dbReference>
<dbReference type="InterPro" id="IPR003343">
    <property type="entry name" value="Big_2"/>
</dbReference>
<sequence>MKLKLKLLLSTFIFTLGINSVCAQNLIPNWNANGLTGPGSEGNKWGFAASTGGTDWQLANALGVRYKDVTNITIDGGGAFTGREFLYRWEGSYVGSTMSLGLPTNPGVDTGQSGITLEAGKAYRFTGYYEWINNANNPTYEFSISDAPEGGNIITTKSYSISTRGVYYPIDIYFEPPTNGEYYIQLKQINGLSGTQGGLIGLAELNLQETEIIIPPTPYLARGTKTFTNDGTWCWFQDPRALYYKGEKEQTYSGWITHDGKIQVASYNHETGEIIQTTIREGFQVDDHNNPTFLVRKDGRIMVSYSGHFFGPMRVLVSENPEDITSFGPEATFGTEVTYANPYQIGNDIYMFYRDGSSWHPSIAISNDGGLTWGSPQTLIKRNAAQKRPYVRYIQDSQEGVHITFTTGHPRQEPSNKIYYVYFKDNKFYKADGTFIKNYTGTSSALDIDAGEPEVVYNASQGKGWTWDIALDKNEKPVILYAAFPDDYNHHYYYAKFDGSQWNNHHIVNSGKWFPQTPSGGTEPEPNYSGGMSLDPNDISTVYLSKQVNDVFEIYKYQTPDDGATWKTTAITENTPADVINVRPVVPRNHKPGSFDVMWMRGKYITYQNYLTSIMYYSPKDELKYYDFGTENSALDTDALRVTNSNVYANDYGFINITGLTAVDDSQTNKAETDYVSGTNTAIFKQKLFNGTYSITVVQGTNTTALSGQMIRANGVEVLSNGSSNIGEWTTHTFDVEVTNGVLELEFSNSNSGNPWVINSLLIDTKELKVSNINIKEENVLVNELDVVQLHFTTSPVEISSENVTWSSDDENIATVDSNGLVTAVSSGSTTIYASLSNGNLIGSCIVNVNAIIPLANDTTFDFGTQSSPLMPNAIRIHESSQLNQSYGWITTNGILSRDRGSSSNTPNLDFVLSSENKEFQVYLENGVYRITTTHGDSDYAHDKMFIAANNESAVADFSSETGNYIINEFEVTVTNKKLVLKIGDNGGSDVNWVWNTLKIERTGDLSVNRLDSEAFKIHPNPVSDVLTLQNINNYNILKIEIYSVMGKKVLENKNIQPIDVSNLEKGVYILKIYTNNNSIAVKRFIKN</sequence>
<evidence type="ECO:0000313" key="5">
    <source>
        <dbReference type="Proteomes" id="UP001168642"/>
    </source>
</evidence>
<keyword evidence="5" id="KW-1185">Reference proteome</keyword>
<dbReference type="SUPFAM" id="SSF50939">
    <property type="entry name" value="Sialidases"/>
    <property type="match status" value="1"/>
</dbReference>
<dbReference type="Gene3D" id="2.60.40.1080">
    <property type="match status" value="1"/>
</dbReference>
<evidence type="ECO:0000313" key="4">
    <source>
        <dbReference type="EMBL" id="MDO3694001.1"/>
    </source>
</evidence>
<dbReference type="InterPro" id="IPR008964">
    <property type="entry name" value="Invasin/intimin_cell_adhesion"/>
</dbReference>
<dbReference type="Gene3D" id="2.60.120.430">
    <property type="entry name" value="Galactose-binding lectin"/>
    <property type="match status" value="2"/>
</dbReference>
<dbReference type="EMBL" id="JAUMIT010000001">
    <property type="protein sequence ID" value="MDO3694001.1"/>
    <property type="molecule type" value="Genomic_DNA"/>
</dbReference>
<dbReference type="Pfam" id="PF15892">
    <property type="entry name" value="BNR_4"/>
    <property type="match status" value="1"/>
</dbReference>
<evidence type="ECO:0000256" key="1">
    <source>
        <dbReference type="ARBA" id="ARBA00022729"/>
    </source>
</evidence>
<dbReference type="SUPFAM" id="SSF49785">
    <property type="entry name" value="Galactose-binding domain-like"/>
    <property type="match status" value="2"/>
</dbReference>
<gene>
    <name evidence="4" type="ORF">QVZ41_03940</name>
</gene>
<feature type="domain" description="BIG2" evidence="3">
    <location>
        <begin position="769"/>
        <end position="846"/>
    </location>
</feature>
<protein>
    <submittedName>
        <fullName evidence="4">BNR-4 repeat-containing protein</fullName>
    </submittedName>
</protein>
<evidence type="ECO:0000259" key="3">
    <source>
        <dbReference type="SMART" id="SM00635"/>
    </source>
</evidence>
<comment type="caution">
    <text evidence="4">The sequence shown here is derived from an EMBL/GenBank/DDBJ whole genome shotgun (WGS) entry which is preliminary data.</text>
</comment>
<dbReference type="Pfam" id="PF02368">
    <property type="entry name" value="Big_2"/>
    <property type="match status" value="1"/>
</dbReference>
<keyword evidence="1 2" id="KW-0732">Signal</keyword>
<accession>A0ABT8VPV9</accession>
<organism evidence="4 5">
    <name type="scientific">Wenyingzhuangia gilva</name>
    <dbReference type="NCBI Taxonomy" id="3057677"/>
    <lineage>
        <taxon>Bacteria</taxon>
        <taxon>Pseudomonadati</taxon>
        <taxon>Bacteroidota</taxon>
        <taxon>Flavobacteriia</taxon>
        <taxon>Flavobacteriales</taxon>
        <taxon>Flavobacteriaceae</taxon>
        <taxon>Wenyingzhuangia</taxon>
    </lineage>
</organism>
<dbReference type="SUPFAM" id="SSF49373">
    <property type="entry name" value="Invasin/intimin cell-adhesion fragments"/>
    <property type="match status" value="1"/>
</dbReference>
<proteinExistence type="predicted"/>
<reference evidence="4" key="1">
    <citation type="submission" date="2023-07" db="EMBL/GenBank/DDBJ databases">
        <title>Wenyingzhuangia sp. chi5 genome sequencing and assembly.</title>
        <authorList>
            <person name="Park S."/>
        </authorList>
    </citation>
    <scope>NUCLEOTIDE SEQUENCE</scope>
    <source>
        <strain evidence="4">Chi5</strain>
    </source>
</reference>
<dbReference type="SMART" id="SM00635">
    <property type="entry name" value="BID_2"/>
    <property type="match status" value="1"/>
</dbReference>
<evidence type="ECO:0000256" key="2">
    <source>
        <dbReference type="SAM" id="SignalP"/>
    </source>
</evidence>
<dbReference type="InterPro" id="IPR008979">
    <property type="entry name" value="Galactose-bd-like_sf"/>
</dbReference>
<dbReference type="InterPro" id="IPR036278">
    <property type="entry name" value="Sialidase_sf"/>
</dbReference>
<dbReference type="Proteomes" id="UP001168642">
    <property type="component" value="Unassembled WGS sequence"/>
</dbReference>
<name>A0ABT8VPV9_9FLAO</name>
<dbReference type="Gene3D" id="2.120.10.10">
    <property type="match status" value="1"/>
</dbReference>
<dbReference type="Pfam" id="PF18962">
    <property type="entry name" value="Por_Secre_tail"/>
    <property type="match status" value="1"/>
</dbReference>
<dbReference type="NCBIfam" id="TIGR04183">
    <property type="entry name" value="Por_Secre_tail"/>
    <property type="match status" value="1"/>
</dbReference>
<feature type="chain" id="PRO_5047257017" evidence="2">
    <location>
        <begin position="24"/>
        <end position="1088"/>
    </location>
</feature>
<feature type="signal peptide" evidence="2">
    <location>
        <begin position="1"/>
        <end position="23"/>
    </location>
</feature>
<dbReference type="InterPro" id="IPR026444">
    <property type="entry name" value="Secre_tail"/>
</dbReference>